<evidence type="ECO:0000313" key="3">
    <source>
        <dbReference type="Proteomes" id="UP000269721"/>
    </source>
</evidence>
<name>A0A4P9WF27_9FUNG</name>
<accession>A0A4P9WF27</accession>
<organism evidence="2 3">
    <name type="scientific">Blyttiomyces helicus</name>
    <dbReference type="NCBI Taxonomy" id="388810"/>
    <lineage>
        <taxon>Eukaryota</taxon>
        <taxon>Fungi</taxon>
        <taxon>Fungi incertae sedis</taxon>
        <taxon>Chytridiomycota</taxon>
        <taxon>Chytridiomycota incertae sedis</taxon>
        <taxon>Chytridiomycetes</taxon>
        <taxon>Chytridiomycetes incertae sedis</taxon>
        <taxon>Blyttiomyces</taxon>
    </lineage>
</organism>
<reference evidence="3" key="1">
    <citation type="journal article" date="2018" name="Nat. Microbiol.">
        <title>Leveraging single-cell genomics to expand the fungal tree of life.</title>
        <authorList>
            <person name="Ahrendt S.R."/>
            <person name="Quandt C.A."/>
            <person name="Ciobanu D."/>
            <person name="Clum A."/>
            <person name="Salamov A."/>
            <person name="Andreopoulos B."/>
            <person name="Cheng J.F."/>
            <person name="Woyke T."/>
            <person name="Pelin A."/>
            <person name="Henrissat B."/>
            <person name="Reynolds N.K."/>
            <person name="Benny G.L."/>
            <person name="Smith M.E."/>
            <person name="James T.Y."/>
            <person name="Grigoriev I.V."/>
        </authorList>
    </citation>
    <scope>NUCLEOTIDE SEQUENCE [LARGE SCALE GENOMIC DNA]</scope>
</reference>
<dbReference type="AlphaFoldDB" id="A0A4P9WF27"/>
<dbReference type="EMBL" id="KZ995112">
    <property type="protein sequence ID" value="RKO91339.1"/>
    <property type="molecule type" value="Genomic_DNA"/>
</dbReference>
<feature type="compositionally biased region" description="Polar residues" evidence="1">
    <location>
        <begin position="10"/>
        <end position="20"/>
    </location>
</feature>
<dbReference type="Proteomes" id="UP000269721">
    <property type="component" value="Unassembled WGS sequence"/>
</dbReference>
<feature type="region of interest" description="Disordered" evidence="1">
    <location>
        <begin position="52"/>
        <end position="119"/>
    </location>
</feature>
<evidence type="ECO:0000256" key="1">
    <source>
        <dbReference type="SAM" id="MobiDB-lite"/>
    </source>
</evidence>
<keyword evidence="3" id="KW-1185">Reference proteome</keyword>
<feature type="compositionally biased region" description="Low complexity" evidence="1">
    <location>
        <begin position="87"/>
        <end position="119"/>
    </location>
</feature>
<feature type="compositionally biased region" description="Low complexity" evidence="1">
    <location>
        <begin position="61"/>
        <end position="79"/>
    </location>
</feature>
<protein>
    <submittedName>
        <fullName evidence="2">Uncharacterized protein</fullName>
    </submittedName>
</protein>
<sequence length="119" mass="12734">MPSCLPPHASFTTQQIQNPHLQPALGSPQWLYFRGLEKGLLGGVRPALPILDIDKTPVGPSSMSLSSDSWCPSSLSLVPTHPPSSPTPNTTSLRESTSTCSARPTSSTPSTPQRRQFPD</sequence>
<feature type="region of interest" description="Disordered" evidence="1">
    <location>
        <begin position="1"/>
        <end position="20"/>
    </location>
</feature>
<proteinExistence type="predicted"/>
<gene>
    <name evidence="2" type="ORF">BDK51DRAFT_45812</name>
</gene>
<evidence type="ECO:0000313" key="2">
    <source>
        <dbReference type="EMBL" id="RKO91339.1"/>
    </source>
</evidence>